<dbReference type="AlphaFoldDB" id="A0A1G6RNZ1"/>
<dbReference type="GO" id="GO:0032259">
    <property type="term" value="P:methylation"/>
    <property type="evidence" value="ECO:0007669"/>
    <property type="project" value="UniProtKB-KW"/>
</dbReference>
<dbReference type="STRING" id="58114.SAMN05216270_101577"/>
<dbReference type="Proteomes" id="UP000198949">
    <property type="component" value="Unassembled WGS sequence"/>
</dbReference>
<organism evidence="2 3">
    <name type="scientific">Glycomyces harbinensis</name>
    <dbReference type="NCBI Taxonomy" id="58114"/>
    <lineage>
        <taxon>Bacteria</taxon>
        <taxon>Bacillati</taxon>
        <taxon>Actinomycetota</taxon>
        <taxon>Actinomycetes</taxon>
        <taxon>Glycomycetales</taxon>
        <taxon>Glycomycetaceae</taxon>
        <taxon>Glycomyces</taxon>
    </lineage>
</organism>
<dbReference type="Pfam" id="PF08241">
    <property type="entry name" value="Methyltransf_11"/>
    <property type="match status" value="1"/>
</dbReference>
<proteinExistence type="predicted"/>
<evidence type="ECO:0000259" key="1">
    <source>
        <dbReference type="Pfam" id="PF08241"/>
    </source>
</evidence>
<dbReference type="InterPro" id="IPR029063">
    <property type="entry name" value="SAM-dependent_MTases_sf"/>
</dbReference>
<dbReference type="RefSeq" id="WP_177154757.1">
    <property type="nucleotide sequence ID" value="NZ_FNAD01000001.1"/>
</dbReference>
<dbReference type="CDD" id="cd02440">
    <property type="entry name" value="AdoMet_MTases"/>
    <property type="match status" value="1"/>
</dbReference>
<name>A0A1G6RNZ1_9ACTN</name>
<dbReference type="EMBL" id="FNAD01000001">
    <property type="protein sequence ID" value="SDD06141.1"/>
    <property type="molecule type" value="Genomic_DNA"/>
</dbReference>
<protein>
    <submittedName>
        <fullName evidence="2">Methyltransferase domain-containing protein</fullName>
    </submittedName>
</protein>
<evidence type="ECO:0000313" key="3">
    <source>
        <dbReference type="Proteomes" id="UP000198949"/>
    </source>
</evidence>
<dbReference type="PANTHER" id="PTHR43591">
    <property type="entry name" value="METHYLTRANSFERASE"/>
    <property type="match status" value="1"/>
</dbReference>
<accession>A0A1G6RNZ1</accession>
<dbReference type="SUPFAM" id="SSF53335">
    <property type="entry name" value="S-adenosyl-L-methionine-dependent methyltransferases"/>
    <property type="match status" value="1"/>
</dbReference>
<evidence type="ECO:0000313" key="2">
    <source>
        <dbReference type="EMBL" id="SDD06141.1"/>
    </source>
</evidence>
<dbReference type="GO" id="GO:0008757">
    <property type="term" value="F:S-adenosylmethionine-dependent methyltransferase activity"/>
    <property type="evidence" value="ECO:0007669"/>
    <property type="project" value="InterPro"/>
</dbReference>
<keyword evidence="3" id="KW-1185">Reference proteome</keyword>
<feature type="domain" description="Methyltransferase type 11" evidence="1">
    <location>
        <begin position="51"/>
        <end position="138"/>
    </location>
</feature>
<dbReference type="PANTHER" id="PTHR43591:SF24">
    <property type="entry name" value="2-METHOXY-6-POLYPRENYL-1,4-BENZOQUINOL METHYLASE, MITOCHONDRIAL"/>
    <property type="match status" value="1"/>
</dbReference>
<dbReference type="Gene3D" id="3.40.50.150">
    <property type="entry name" value="Vaccinia Virus protein VP39"/>
    <property type="match status" value="1"/>
</dbReference>
<keyword evidence="2" id="KW-0489">Methyltransferase</keyword>
<sequence length="260" mass="27575">MAIDGERVMANYTGTGNLKSRIDIYRYRSPAFDPVDLAVELLPDDGLGLVLDVGAGTGRYTRRLRTAHPGCAVVAIDKSPGMLTEVEAPAMVADAQALPYPDDGADAVLAMHMLYHVPDIPAAVAEFRRVLKPGGTLLASTNAAGDMAEVAALWDRAARATVGPGAYSFGTAIENFDSASAPAPLNAVFDAVEEFRRKGLVAVPEPGPVLAFLASLRSWADCEDAAFDALLEAAAGELDGHFAEHATFDFTKTTVFYRCR</sequence>
<keyword evidence="2" id="KW-0808">Transferase</keyword>
<gene>
    <name evidence="2" type="ORF">SAMN05216270_101577</name>
</gene>
<dbReference type="InterPro" id="IPR013216">
    <property type="entry name" value="Methyltransf_11"/>
</dbReference>
<reference evidence="3" key="1">
    <citation type="submission" date="2016-10" db="EMBL/GenBank/DDBJ databases">
        <authorList>
            <person name="Varghese N."/>
            <person name="Submissions S."/>
        </authorList>
    </citation>
    <scope>NUCLEOTIDE SEQUENCE [LARGE SCALE GENOMIC DNA]</scope>
    <source>
        <strain evidence="3">CGMCC 4.3516</strain>
    </source>
</reference>